<gene>
    <name evidence="2" type="ORF">B1806_03500</name>
</gene>
<dbReference type="AlphaFoldDB" id="A0A4S3KQY8"/>
<sequence>MRAQQPRGLVALVGEVVVHRRVDGVGRVAQLGRQVHAQAQGAARLEFLRVGEQIAMRVRIQRAFAERRRVEHVEQLREAVQLELDGGDSSIRHAADSAGRRGRARAPQAGPCRSNAFPQCQRRGLG</sequence>
<organism evidence="2 3">
    <name type="scientific">Metallibacterium scheffleri</name>
    <dbReference type="NCBI Taxonomy" id="993689"/>
    <lineage>
        <taxon>Bacteria</taxon>
        <taxon>Pseudomonadati</taxon>
        <taxon>Pseudomonadota</taxon>
        <taxon>Gammaproteobacteria</taxon>
        <taxon>Lysobacterales</taxon>
        <taxon>Rhodanobacteraceae</taxon>
        <taxon>Metallibacterium</taxon>
    </lineage>
</organism>
<evidence type="ECO:0000313" key="2">
    <source>
        <dbReference type="EMBL" id="THD11462.1"/>
    </source>
</evidence>
<dbReference type="EMBL" id="MWQO01000012">
    <property type="protein sequence ID" value="THD11462.1"/>
    <property type="molecule type" value="Genomic_DNA"/>
</dbReference>
<evidence type="ECO:0000256" key="1">
    <source>
        <dbReference type="SAM" id="MobiDB-lite"/>
    </source>
</evidence>
<evidence type="ECO:0000313" key="3">
    <source>
        <dbReference type="Proteomes" id="UP000307749"/>
    </source>
</evidence>
<dbReference type="RefSeq" id="WP_081127045.1">
    <property type="nucleotide sequence ID" value="NZ_LDOS01000002.1"/>
</dbReference>
<accession>A0A4S3KQY8</accession>
<reference evidence="2 3" key="1">
    <citation type="submission" date="2017-02" db="EMBL/GenBank/DDBJ databases">
        <title>Whole genome sequencing of Metallibacterium scheffleri DSM 24874 (T).</title>
        <authorList>
            <person name="Kumar S."/>
            <person name="Patil P."/>
            <person name="Patil P.B."/>
        </authorList>
    </citation>
    <scope>NUCLEOTIDE SEQUENCE [LARGE SCALE GENOMIC DNA]</scope>
    <source>
        <strain evidence="2 3">DSM 24874</strain>
    </source>
</reference>
<protein>
    <submittedName>
        <fullName evidence="2">Uncharacterized protein</fullName>
    </submittedName>
</protein>
<feature type="region of interest" description="Disordered" evidence="1">
    <location>
        <begin position="87"/>
        <end position="126"/>
    </location>
</feature>
<dbReference type="Proteomes" id="UP000307749">
    <property type="component" value="Unassembled WGS sequence"/>
</dbReference>
<comment type="caution">
    <text evidence="2">The sequence shown here is derived from an EMBL/GenBank/DDBJ whole genome shotgun (WGS) entry which is preliminary data.</text>
</comment>
<keyword evidence="3" id="KW-1185">Reference proteome</keyword>
<proteinExistence type="predicted"/>
<name>A0A4S3KQY8_9GAMM</name>
<feature type="compositionally biased region" description="Basic and acidic residues" evidence="1">
    <location>
        <begin position="90"/>
        <end position="99"/>
    </location>
</feature>